<comment type="caution">
    <text evidence="4">The sequence shown here is derived from an EMBL/GenBank/DDBJ whole genome shotgun (WGS) entry which is preliminary data.</text>
</comment>
<dbReference type="PANTHER" id="PTHR15508:SF9">
    <property type="entry name" value="SORTING NEXIN-15"/>
    <property type="match status" value="1"/>
</dbReference>
<feature type="region of interest" description="Disordered" evidence="1">
    <location>
        <begin position="322"/>
        <end position="346"/>
    </location>
</feature>
<dbReference type="Pfam" id="PF00787">
    <property type="entry name" value="PX"/>
    <property type="match status" value="1"/>
</dbReference>
<accession>A0AAV7JNR8</accession>
<keyword evidence="4" id="KW-0808">Transferase</keyword>
<dbReference type="GO" id="GO:0035091">
    <property type="term" value="F:phosphatidylinositol binding"/>
    <property type="evidence" value="ECO:0007669"/>
    <property type="project" value="InterPro"/>
</dbReference>
<dbReference type="SUPFAM" id="SSF116846">
    <property type="entry name" value="MIT domain"/>
    <property type="match status" value="1"/>
</dbReference>
<evidence type="ECO:0000259" key="3">
    <source>
        <dbReference type="PROSITE" id="PS50195"/>
    </source>
</evidence>
<dbReference type="PANTHER" id="PTHR15508">
    <property type="entry name" value="RIBOSOMAL PROTEIN S6 KINASE"/>
    <property type="match status" value="1"/>
</dbReference>
<dbReference type="SUPFAM" id="SSF56112">
    <property type="entry name" value="Protein kinase-like (PK-like)"/>
    <property type="match status" value="1"/>
</dbReference>
<feature type="compositionally biased region" description="Basic residues" evidence="1">
    <location>
        <begin position="329"/>
        <end position="338"/>
    </location>
</feature>
<feature type="domain" description="Protein kinase" evidence="2">
    <location>
        <begin position="489"/>
        <end position="750"/>
    </location>
</feature>
<dbReference type="InterPro" id="IPR036871">
    <property type="entry name" value="PX_dom_sf"/>
</dbReference>
<gene>
    <name evidence="4" type="ORF">LOD99_5881</name>
</gene>
<dbReference type="Proteomes" id="UP001165289">
    <property type="component" value="Unassembled WGS sequence"/>
</dbReference>
<evidence type="ECO:0000256" key="1">
    <source>
        <dbReference type="SAM" id="MobiDB-lite"/>
    </source>
</evidence>
<dbReference type="AlphaFoldDB" id="A0AAV7JNR8"/>
<keyword evidence="5" id="KW-1185">Reference proteome</keyword>
<dbReference type="Pfam" id="PF00069">
    <property type="entry name" value="Pkinase"/>
    <property type="match status" value="1"/>
</dbReference>
<dbReference type="SUPFAM" id="SSF64268">
    <property type="entry name" value="PX domain"/>
    <property type="match status" value="1"/>
</dbReference>
<dbReference type="EMBL" id="JAKMXF010000311">
    <property type="protein sequence ID" value="KAI6650444.1"/>
    <property type="molecule type" value="Genomic_DNA"/>
</dbReference>
<name>A0AAV7JNR8_9METZ</name>
<protein>
    <submittedName>
        <fullName evidence="4">Ribosomal protein S6 kinase delta-1 isoform X5</fullName>
    </submittedName>
</protein>
<dbReference type="PROSITE" id="PS50011">
    <property type="entry name" value="PROTEIN_KINASE_DOM"/>
    <property type="match status" value="1"/>
</dbReference>
<feature type="region of interest" description="Disordered" evidence="1">
    <location>
        <begin position="188"/>
        <end position="213"/>
    </location>
</feature>
<evidence type="ECO:0000259" key="2">
    <source>
        <dbReference type="PROSITE" id="PS50011"/>
    </source>
</evidence>
<dbReference type="InterPro" id="IPR000719">
    <property type="entry name" value="Prot_kinase_dom"/>
</dbReference>
<evidence type="ECO:0000313" key="5">
    <source>
        <dbReference type="Proteomes" id="UP001165289"/>
    </source>
</evidence>
<proteinExistence type="predicted"/>
<keyword evidence="4" id="KW-0418">Kinase</keyword>
<dbReference type="InterPro" id="IPR036181">
    <property type="entry name" value="MIT_dom_sf"/>
</dbReference>
<dbReference type="InterPro" id="IPR051866">
    <property type="entry name" value="Intracell_Sig-Traffick_Protein"/>
</dbReference>
<dbReference type="Gene3D" id="3.30.200.20">
    <property type="entry name" value="Phosphorylase Kinase, domain 1"/>
    <property type="match status" value="1"/>
</dbReference>
<dbReference type="GO" id="GO:0004672">
    <property type="term" value="F:protein kinase activity"/>
    <property type="evidence" value="ECO:0007669"/>
    <property type="project" value="InterPro"/>
</dbReference>
<dbReference type="Gene3D" id="1.10.510.10">
    <property type="entry name" value="Transferase(Phosphotransferase) domain 1"/>
    <property type="match status" value="1"/>
</dbReference>
<dbReference type="Gene3D" id="3.30.1520.10">
    <property type="entry name" value="Phox-like domain"/>
    <property type="match status" value="1"/>
</dbReference>
<dbReference type="Gene3D" id="1.20.58.80">
    <property type="entry name" value="Phosphotransferase system, lactose/cellobiose-type IIA subunit"/>
    <property type="match status" value="1"/>
</dbReference>
<feature type="domain" description="PX" evidence="3">
    <location>
        <begin position="1"/>
        <end position="119"/>
    </location>
</feature>
<dbReference type="InterPro" id="IPR011009">
    <property type="entry name" value="Kinase-like_dom_sf"/>
</dbReference>
<evidence type="ECO:0000313" key="4">
    <source>
        <dbReference type="EMBL" id="KAI6650444.1"/>
    </source>
</evidence>
<dbReference type="SMART" id="SM00220">
    <property type="entry name" value="S_TKc"/>
    <property type="match status" value="1"/>
</dbReference>
<dbReference type="InterPro" id="IPR001683">
    <property type="entry name" value="PX_dom"/>
</dbReference>
<organism evidence="4 5">
    <name type="scientific">Oopsacas minuta</name>
    <dbReference type="NCBI Taxonomy" id="111878"/>
    <lineage>
        <taxon>Eukaryota</taxon>
        <taxon>Metazoa</taxon>
        <taxon>Porifera</taxon>
        <taxon>Hexactinellida</taxon>
        <taxon>Hexasterophora</taxon>
        <taxon>Lyssacinosida</taxon>
        <taxon>Leucopsacidae</taxon>
        <taxon>Oopsacas</taxon>
    </lineage>
</organism>
<reference evidence="4 5" key="1">
    <citation type="journal article" date="2023" name="BMC Biol.">
        <title>The compact genome of the sponge Oopsacas minuta (Hexactinellida) is lacking key metazoan core genes.</title>
        <authorList>
            <person name="Santini S."/>
            <person name="Schenkelaars Q."/>
            <person name="Jourda C."/>
            <person name="Duchesne M."/>
            <person name="Belahbib H."/>
            <person name="Rocher C."/>
            <person name="Selva M."/>
            <person name="Riesgo A."/>
            <person name="Vervoort M."/>
            <person name="Leys S.P."/>
            <person name="Kodjabachian L."/>
            <person name="Le Bivic A."/>
            <person name="Borchiellini C."/>
            <person name="Claverie J.M."/>
            <person name="Renard E."/>
        </authorList>
    </citation>
    <scope>NUCLEOTIDE SEQUENCE [LARGE SCALE GENOMIC DNA]</scope>
    <source>
        <strain evidence="4">SPO-2</strain>
    </source>
</reference>
<dbReference type="GO" id="GO:0005524">
    <property type="term" value="F:ATP binding"/>
    <property type="evidence" value="ECO:0007669"/>
    <property type="project" value="InterPro"/>
</dbReference>
<dbReference type="PROSITE" id="PS50195">
    <property type="entry name" value="PX"/>
    <property type="match status" value="1"/>
</dbReference>
<sequence>MSITNNKSYNFTVGSTKLSSTGITFYELSYTYTDCNDKEITEIIWRRYSEVRDLYKVLSKRYSKLSILPKGSYLDRFKPEVIESRKQNIFNFFKDISHSEDILRSKEFSGFLIHSTRRSSVPTFGKENFNFPKYRHSTLNEACSNPLFSNEQNQLSFKSSSSIQECERDMSSSHEQTIDVLQTLVITSESERNSSPTKSNNLAENTSTSPYQSLSCSNHGYDAETDICFSNESNIIASKESGSDDSYQAETELHSINPSTLDTIIQPENNIEIISSETPVINSNGITSDESKPINDNVTDNVIVDTEWWDSVVDETENALKELEEQTRQHSRSKKRQQKQAQPRSVHSVYEILPLDTCQTVNIIQDDIPCPNPVNISNSEDTAIAGFEGVTQGRELYSEGIELCKQGKLEEGLTQLEKGIEMFFDATRNQNLDANYRKKLRTSLKKYLTYAEQVKTQLNELNLQSENSRKFPSENENKQTFKTPLTLDELKVIRVIKNKFLLVQSTKNLDSGQQPFLLKTVQKSKINYVDVRHRHIRMSRNLIHSSPHTNIVQLLGSVQSSHLVYMMLEYVPGRDLSDIAVQYRGDFLQHRGDDFIRWTTQLISTLEELHVLGLFYLHLCPWDVIITDTNNSIKLTYPIRWEDLPDSLQHSRNLPYIAHECTHPITPVYTEAADWWSLGAICYELVTGQKLSLTHPEGFTEGKAVYFPPRCFTQSTLNRDHVCSFVSQLLTFNCTERLHYVNSIKQHPIFNNVNWAKLRTAGFNLQSSQEKHF</sequence>